<dbReference type="Proteomes" id="UP000031408">
    <property type="component" value="Unassembled WGS sequence"/>
</dbReference>
<dbReference type="Gene3D" id="3.40.50.720">
    <property type="entry name" value="NAD(P)-binding Rossmann-like Domain"/>
    <property type="match status" value="1"/>
</dbReference>
<proteinExistence type="predicted"/>
<evidence type="ECO:0000313" key="2">
    <source>
        <dbReference type="EMBL" id="KIC92815.1"/>
    </source>
</evidence>
<accession>A0A0C1IF83</accession>
<dbReference type="InterPro" id="IPR003781">
    <property type="entry name" value="CoA-bd"/>
</dbReference>
<dbReference type="STRING" id="1349421.OI18_20540"/>
<dbReference type="AlphaFoldDB" id="A0A0C1IF83"/>
<dbReference type="EMBL" id="JSVC01000027">
    <property type="protein sequence ID" value="KIC92815.1"/>
    <property type="molecule type" value="Genomic_DNA"/>
</dbReference>
<evidence type="ECO:0000259" key="1">
    <source>
        <dbReference type="Pfam" id="PF13380"/>
    </source>
</evidence>
<dbReference type="OrthoDB" id="708726at2"/>
<organism evidence="2 3">
    <name type="scientific">Flavihumibacter solisilvae</name>
    <dbReference type="NCBI Taxonomy" id="1349421"/>
    <lineage>
        <taxon>Bacteria</taxon>
        <taxon>Pseudomonadati</taxon>
        <taxon>Bacteroidota</taxon>
        <taxon>Chitinophagia</taxon>
        <taxon>Chitinophagales</taxon>
        <taxon>Chitinophagaceae</taxon>
        <taxon>Flavihumibacter</taxon>
    </lineage>
</organism>
<dbReference type="RefSeq" id="WP_039143445.1">
    <property type="nucleotide sequence ID" value="NZ_JSVC01000027.1"/>
</dbReference>
<evidence type="ECO:0000313" key="3">
    <source>
        <dbReference type="Proteomes" id="UP000031408"/>
    </source>
</evidence>
<gene>
    <name evidence="2" type="ORF">OI18_20540</name>
</gene>
<dbReference type="SUPFAM" id="SSF51735">
    <property type="entry name" value="NAD(P)-binding Rossmann-fold domains"/>
    <property type="match status" value="1"/>
</dbReference>
<comment type="caution">
    <text evidence="2">The sequence shown here is derived from an EMBL/GenBank/DDBJ whole genome shotgun (WGS) entry which is preliminary data.</text>
</comment>
<sequence>MAQTKKTLVLGASGNPARYSYLAINKLRAHGHPVEGIGLSEVRVSDIDIRKDKPMLEGVDTVTLYLSAAHQREYYDYILSLKPKRIIFNPGAENDELADLAKENNIYPQEACTLVLLSTGQY</sequence>
<dbReference type="InterPro" id="IPR036291">
    <property type="entry name" value="NAD(P)-bd_dom_sf"/>
</dbReference>
<feature type="domain" description="CoA-binding" evidence="1">
    <location>
        <begin position="5"/>
        <end position="116"/>
    </location>
</feature>
<protein>
    <submittedName>
        <fullName evidence="2">CoA-binding protein</fullName>
    </submittedName>
</protein>
<dbReference type="Pfam" id="PF13380">
    <property type="entry name" value="CoA_binding_2"/>
    <property type="match status" value="1"/>
</dbReference>
<keyword evidence="3" id="KW-1185">Reference proteome</keyword>
<reference evidence="2 3" key="1">
    <citation type="submission" date="2014-11" db="EMBL/GenBank/DDBJ databases">
        <title>Genome sequence of Flavihumibacter solisilvae 3-3.</title>
        <authorList>
            <person name="Zhou G."/>
            <person name="Li M."/>
            <person name="Wang G."/>
        </authorList>
    </citation>
    <scope>NUCLEOTIDE SEQUENCE [LARGE SCALE GENOMIC DNA]</scope>
    <source>
        <strain evidence="2 3">3-3</strain>
    </source>
</reference>
<name>A0A0C1IF83_9BACT</name>